<comment type="similarity">
    <text evidence="2">Belongs to the NET family.</text>
</comment>
<dbReference type="InterPro" id="IPR051861">
    <property type="entry name" value="NET_actin-binding_domain"/>
</dbReference>
<evidence type="ECO:0000256" key="3">
    <source>
        <dbReference type="SAM" id="Coils"/>
    </source>
</evidence>
<dbReference type="PANTHER" id="PTHR32258">
    <property type="entry name" value="PROTEIN NETWORKED 4A"/>
    <property type="match status" value="1"/>
</dbReference>
<evidence type="ECO:0000256" key="2">
    <source>
        <dbReference type="ARBA" id="ARBA00038006"/>
    </source>
</evidence>
<proteinExistence type="inferred from homology"/>
<dbReference type="PANTHER" id="PTHR32258:SF32">
    <property type="entry name" value="PROTEIN NETWORKED 1D"/>
    <property type="match status" value="1"/>
</dbReference>
<sequence>MDAKVKQMIKLIEEDADSFARRAEMYYKKRPELMKLVEEFYRAYRALAERYDHATVVLRQAHRTMAETFPNQVPCVLVDDTPPVSLSEPRTPDMPSIRALVNPDELEEDLLGFSSSQLNAFKRNGASTEESGTGTGRKGLKQLKDIFGNQAKFAEGKARKGLNFYDVEEKEHGIQNSGSHDFKVRVPSESDRVSKAELEIVTLKNALAKLEVEKEASLLHDQHSLERLSNLELEVSHAKGDSAGLSERASKAELEVQNLKEAIAKLETEREANFLQYQQCLDKISNLENNIFLAQKDAGELNQRASEAETEAQSLKEDRARLEAEKEAALVQHKQFLEKISDLEEKLRQAEEGANGFYERAEETEREVENLRQTIIKLTAEKEAAAVQYQQCLERISILEHKLACAEEEVLKLNSKINDGIAKFKDAEGRCLLLERSNQTMHTELEILSQKMAAQSEEFAEKQKELGRLWTCIQEERLRFMEAETAFQTLQHVHSQSQEELRTMAAELQTRAQMLQGLEVRNQNLQNEVEQVKAENKSLGEVNLTSTLTVQNLQDEISRLRETVEKLEAEVELRVDQRNALQQEIYCVKEEINGLNKKHQVIVGQVESIGLSQETFGSSVKDLQEENVRIKEDCERERGEKVAVLEKLETMEKLIEKNALLENSLSDLNVELEGIREKVKGLEELLESLLADKSSLVSEKTTLVSELQVATDNLVKLTEKNNMLESSLLAANAELEGLRLTLKSLEASYLSLENEKSDLVTAKESLISDLDITWKRLVDLEKSFAELEENYLGLEKEKESTVNEAKELWVHLDDQKKEYASFVQLSQSQLAVMESKICLLEEQAQCRNKDYEEVLGKTVNAQMEVFLLQRCVHDLEEKNLSLLLECQKLLQASKLSEKLISELKSEKNEQEVEVKSLFDQIKVLRTGLHQVLKTIEPETCEWYEQRAEQDQTLLKYVIDRLQETEDFLLKNQQLVIENSILATLIREMQVGVANLVMAKNTVDQELRTRTEQLLVSQSESQKVVEMNEDLRLKVLKGGRKEEVLKFEMKNLQGLLLDSQGACRNLQEENRKVLDEQKLLMKSVLDLEEEKHRLEEENCMGFLEIVCQGTFSLVLKDIIFDKSQEIEELNENLDELNKTNDSLKEKAKLMEVDLDRLHAIEDEKTELHEMVEDLQWKCHENEAVRADQEKRIMKLSGDYNQQGKEVECIHEEKQKLETELCKLHGEYMQTKSREECLNHELQKERNEIEVWESQAAALFGELQLSAIREAIFEAKGHELGEECEDLKDEICEKAVEIDRLKERLCALQGENGELEKKMTAYVCGLISLKDCLASLENHALPHATSNEVDEKAKEHASSVYAEGHQQISEDQNASVPGGLVDLQELQIRIRAIENAVMEKERLVMLENSNANSKLEDSIRQIEKLKSRSSFRRERVEMGKQKKTHEITAEENEDVMTKDIMLDQMSECSSYRISRRGTIEPGDQMLEMWETADQDSSIDLAVGKTRKLTTAPSRKKHNREHPSSESLVVKEVGVDKLEISKRFSGSRQEGSEKKILERLDSDAQKLTNLQITVQDLKRKVKISENSKKGKGMEFDSVKDQLEESEEAIMKLFDVNRKLSNSAGDYSTSFEEKSSLAPDESGTLRRRKISEQGRRVSEKIGRLQLEVQKLQFLLLKLDDGNKSRVKTRITERKTRVLLRDYLYGKTRTSPKRRKGHFCACVQPTTKGD</sequence>
<feature type="coiled-coil region" evidence="3">
    <location>
        <begin position="1048"/>
        <end position="1260"/>
    </location>
</feature>
<feature type="coiled-coil region" evidence="3">
    <location>
        <begin position="1381"/>
        <end position="1426"/>
    </location>
</feature>
<evidence type="ECO:0000259" key="4">
    <source>
        <dbReference type="PROSITE" id="PS51774"/>
    </source>
</evidence>
<feature type="coiled-coil region" evidence="3">
    <location>
        <begin position="242"/>
        <end position="416"/>
    </location>
</feature>
<reference evidence="5" key="1">
    <citation type="submission" date="2018-02" db="EMBL/GenBank/DDBJ databases">
        <title>Rhizophora mucronata_Transcriptome.</title>
        <authorList>
            <person name="Meera S.P."/>
            <person name="Sreeshan A."/>
            <person name="Augustine A."/>
        </authorList>
    </citation>
    <scope>NUCLEOTIDE SEQUENCE</scope>
    <source>
        <tissue evidence="5">Leaf</tissue>
    </source>
</reference>
<dbReference type="PROSITE" id="PS51774">
    <property type="entry name" value="NAB"/>
    <property type="match status" value="1"/>
</dbReference>
<dbReference type="EMBL" id="GGEC01051171">
    <property type="protein sequence ID" value="MBX31655.1"/>
    <property type="molecule type" value="Transcribed_RNA"/>
</dbReference>
<dbReference type="GO" id="GO:0051015">
    <property type="term" value="F:actin filament binding"/>
    <property type="evidence" value="ECO:0007669"/>
    <property type="project" value="TreeGrafter"/>
</dbReference>
<name>A0A2P2MN45_RHIMU</name>
<feature type="domain" description="NAB" evidence="4">
    <location>
        <begin position="1"/>
        <end position="58"/>
    </location>
</feature>
<dbReference type="InterPro" id="IPR011684">
    <property type="entry name" value="NAB"/>
</dbReference>
<keyword evidence="1 3" id="KW-0175">Coiled coil</keyword>
<accession>A0A2P2MN45</accession>
<organism evidence="5">
    <name type="scientific">Rhizophora mucronata</name>
    <name type="common">Asiatic mangrove</name>
    <dbReference type="NCBI Taxonomy" id="61149"/>
    <lineage>
        <taxon>Eukaryota</taxon>
        <taxon>Viridiplantae</taxon>
        <taxon>Streptophyta</taxon>
        <taxon>Embryophyta</taxon>
        <taxon>Tracheophyta</taxon>
        <taxon>Spermatophyta</taxon>
        <taxon>Magnoliopsida</taxon>
        <taxon>eudicotyledons</taxon>
        <taxon>Gunneridae</taxon>
        <taxon>Pentapetalae</taxon>
        <taxon>rosids</taxon>
        <taxon>fabids</taxon>
        <taxon>Malpighiales</taxon>
        <taxon>Rhizophoraceae</taxon>
        <taxon>Rhizophora</taxon>
    </lineage>
</organism>
<dbReference type="GO" id="GO:0005886">
    <property type="term" value="C:plasma membrane"/>
    <property type="evidence" value="ECO:0007669"/>
    <property type="project" value="TreeGrafter"/>
</dbReference>
<feature type="coiled-coil region" evidence="3">
    <location>
        <begin position="872"/>
        <end position="920"/>
    </location>
</feature>
<evidence type="ECO:0000313" key="5">
    <source>
        <dbReference type="EMBL" id="MBX31655.1"/>
    </source>
</evidence>
<feature type="coiled-coil region" evidence="3">
    <location>
        <begin position="1557"/>
        <end position="1584"/>
    </location>
</feature>
<feature type="coiled-coil region" evidence="3">
    <location>
        <begin position="508"/>
        <end position="804"/>
    </location>
</feature>
<dbReference type="SUPFAM" id="SSF57997">
    <property type="entry name" value="Tropomyosin"/>
    <property type="match status" value="1"/>
</dbReference>
<dbReference type="Pfam" id="PF07765">
    <property type="entry name" value="KIP1"/>
    <property type="match status" value="1"/>
</dbReference>
<protein>
    <recommendedName>
        <fullName evidence="4">NAB domain-containing protein</fullName>
    </recommendedName>
</protein>
<evidence type="ECO:0000256" key="1">
    <source>
        <dbReference type="ARBA" id="ARBA00023054"/>
    </source>
</evidence>